<proteinExistence type="predicted"/>
<evidence type="ECO:0000313" key="2">
    <source>
        <dbReference type="Proteomes" id="UP000266340"/>
    </source>
</evidence>
<dbReference type="Proteomes" id="UP000266340">
    <property type="component" value="Unassembled WGS sequence"/>
</dbReference>
<dbReference type="GO" id="GO:0032259">
    <property type="term" value="P:methylation"/>
    <property type="evidence" value="ECO:0007669"/>
    <property type="project" value="UniProtKB-KW"/>
</dbReference>
<reference evidence="1 2" key="1">
    <citation type="submission" date="2018-09" db="EMBL/GenBank/DDBJ databases">
        <title>Cohnella cavernae sp. nov., isolated from a karst cave.</title>
        <authorList>
            <person name="Zhu H."/>
        </authorList>
    </citation>
    <scope>NUCLEOTIDE SEQUENCE [LARGE SCALE GENOMIC DNA]</scope>
    <source>
        <strain evidence="1 2">K2E09-144</strain>
    </source>
</reference>
<dbReference type="AlphaFoldDB" id="A0A398CSN5"/>
<name>A0A398CSN5_9BACL</name>
<accession>A0A398CSN5</accession>
<organism evidence="1 2">
    <name type="scientific">Cohnella faecalis</name>
    <dbReference type="NCBI Taxonomy" id="2315694"/>
    <lineage>
        <taxon>Bacteria</taxon>
        <taxon>Bacillati</taxon>
        <taxon>Bacillota</taxon>
        <taxon>Bacilli</taxon>
        <taxon>Bacillales</taxon>
        <taxon>Paenibacillaceae</taxon>
        <taxon>Cohnella</taxon>
    </lineage>
</organism>
<keyword evidence="1" id="KW-0808">Transferase</keyword>
<keyword evidence="1" id="KW-0489">Methyltransferase</keyword>
<dbReference type="RefSeq" id="WP_119150850.1">
    <property type="nucleotide sequence ID" value="NZ_JBHSOV010000035.1"/>
</dbReference>
<dbReference type="EMBL" id="QXJM01000039">
    <property type="protein sequence ID" value="RIE02817.1"/>
    <property type="molecule type" value="Genomic_DNA"/>
</dbReference>
<dbReference type="Pfam" id="PF13578">
    <property type="entry name" value="Methyltransf_24"/>
    <property type="match status" value="1"/>
</dbReference>
<dbReference type="SUPFAM" id="SSF53335">
    <property type="entry name" value="S-adenosyl-L-methionine-dependent methyltransferases"/>
    <property type="match status" value="1"/>
</dbReference>
<comment type="caution">
    <text evidence="1">The sequence shown here is derived from an EMBL/GenBank/DDBJ whole genome shotgun (WGS) entry which is preliminary data.</text>
</comment>
<dbReference type="GO" id="GO:0008168">
    <property type="term" value="F:methyltransferase activity"/>
    <property type="evidence" value="ECO:0007669"/>
    <property type="project" value="UniProtKB-KW"/>
</dbReference>
<dbReference type="InterPro" id="IPR029063">
    <property type="entry name" value="SAM-dependent_MTases_sf"/>
</dbReference>
<sequence>MTREFQTIYLDYKVTPTPRFGWEKKPHGKLHAIIDRGREMYAERLSTFRTLAEPLSRIAMREDQARSDRPYWRNPWFTGLDALALYGLLSECKPQRYYEIGSGNTTKFAKQAVRDGQLGTYMVSIDPEPRTEIDALCDKVIRQPLEDTDLTLFDELEAGDFLFVDSSHRSFMNSDVTVVFMEVLPRLKPGVYVHFHDIFLPHDYPAAWAKTYYNEQYVLAAALLAEGTTFEIVLPNQFIVQDSELRALLLPVWERLGAPDLDNVGGSFWLRTR</sequence>
<protein>
    <submittedName>
        <fullName evidence="1">Class I SAM-dependent methyltransferase</fullName>
    </submittedName>
</protein>
<gene>
    <name evidence="1" type="ORF">D3H35_19485</name>
</gene>
<dbReference type="Gene3D" id="3.40.50.150">
    <property type="entry name" value="Vaccinia Virus protein VP39"/>
    <property type="match status" value="1"/>
</dbReference>
<evidence type="ECO:0000313" key="1">
    <source>
        <dbReference type="EMBL" id="RIE02817.1"/>
    </source>
</evidence>
<dbReference type="OrthoDB" id="9795498at2"/>
<keyword evidence="2" id="KW-1185">Reference proteome</keyword>